<dbReference type="AlphaFoldDB" id="A0A8T0F332"/>
<dbReference type="EMBL" id="JABXBU010001863">
    <property type="protein sequence ID" value="KAF8782942.1"/>
    <property type="molecule type" value="Genomic_DNA"/>
</dbReference>
<evidence type="ECO:0000313" key="2">
    <source>
        <dbReference type="Proteomes" id="UP000807504"/>
    </source>
</evidence>
<reference evidence="1" key="2">
    <citation type="submission" date="2020-06" db="EMBL/GenBank/DDBJ databases">
        <authorList>
            <person name="Sheffer M."/>
        </authorList>
    </citation>
    <scope>NUCLEOTIDE SEQUENCE</scope>
</reference>
<proteinExistence type="predicted"/>
<gene>
    <name evidence="1" type="ORF">HNY73_013171</name>
</gene>
<keyword evidence="2" id="KW-1185">Reference proteome</keyword>
<protein>
    <submittedName>
        <fullName evidence="1">Uncharacterized protein</fullName>
    </submittedName>
</protein>
<name>A0A8T0F332_ARGBR</name>
<reference evidence="1" key="1">
    <citation type="journal article" date="2020" name="bioRxiv">
        <title>Chromosome-level reference genome of the European wasp spider Argiope bruennichi: a resource for studies on range expansion and evolutionary adaptation.</title>
        <authorList>
            <person name="Sheffer M.M."/>
            <person name="Hoppe A."/>
            <person name="Krehenwinkel H."/>
            <person name="Uhl G."/>
            <person name="Kuss A.W."/>
            <person name="Jensen L."/>
            <person name="Jensen C."/>
            <person name="Gillespie R.G."/>
            <person name="Hoff K.J."/>
            <person name="Prost S."/>
        </authorList>
    </citation>
    <scope>NUCLEOTIDE SEQUENCE</scope>
</reference>
<accession>A0A8T0F332</accession>
<sequence>MDLQTIFVASVREAGYEVHVSKPLFMARYLVTARNEANLFDEGIRGVFEVTRILRLPKYTSDKTLRGRGEGV</sequence>
<comment type="caution">
    <text evidence="1">The sequence shown here is derived from an EMBL/GenBank/DDBJ whole genome shotgun (WGS) entry which is preliminary data.</text>
</comment>
<dbReference type="Proteomes" id="UP000807504">
    <property type="component" value="Unassembled WGS sequence"/>
</dbReference>
<evidence type="ECO:0000313" key="1">
    <source>
        <dbReference type="EMBL" id="KAF8782942.1"/>
    </source>
</evidence>
<organism evidence="1 2">
    <name type="scientific">Argiope bruennichi</name>
    <name type="common">Wasp spider</name>
    <name type="synonym">Aranea bruennichi</name>
    <dbReference type="NCBI Taxonomy" id="94029"/>
    <lineage>
        <taxon>Eukaryota</taxon>
        <taxon>Metazoa</taxon>
        <taxon>Ecdysozoa</taxon>
        <taxon>Arthropoda</taxon>
        <taxon>Chelicerata</taxon>
        <taxon>Arachnida</taxon>
        <taxon>Araneae</taxon>
        <taxon>Araneomorphae</taxon>
        <taxon>Entelegynae</taxon>
        <taxon>Araneoidea</taxon>
        <taxon>Araneidae</taxon>
        <taxon>Argiope</taxon>
    </lineage>
</organism>